<feature type="chain" id="PRO_5008381691" description="Ice-binding protein C-terminal domain-containing protein" evidence="1">
    <location>
        <begin position="24"/>
        <end position="286"/>
    </location>
</feature>
<evidence type="ECO:0000256" key="1">
    <source>
        <dbReference type="SAM" id="SignalP"/>
    </source>
</evidence>
<dbReference type="Proteomes" id="UP000199600">
    <property type="component" value="Unassembled WGS sequence"/>
</dbReference>
<reference evidence="3 4" key="1">
    <citation type="submission" date="2016-06" db="EMBL/GenBank/DDBJ databases">
        <authorList>
            <person name="Kjaerup R.B."/>
            <person name="Dalgaard T.S."/>
            <person name="Juul-Madsen H.R."/>
        </authorList>
    </citation>
    <scope>NUCLEOTIDE SEQUENCE [LARGE SCALE GENOMIC DNA]</scope>
    <source>
        <strain evidence="3">2</strain>
    </source>
</reference>
<keyword evidence="1" id="KW-0732">Signal</keyword>
<gene>
    <name evidence="3" type="ORF">PROAA_2550011</name>
</gene>
<dbReference type="RefSeq" id="WP_186411104.1">
    <property type="nucleotide sequence ID" value="NZ_FLQY01000174.1"/>
</dbReference>
<dbReference type="AlphaFoldDB" id="A0A1A8XSK8"/>
<feature type="domain" description="Ice-binding protein C-terminal" evidence="2">
    <location>
        <begin position="258"/>
        <end position="281"/>
    </location>
</feature>
<evidence type="ECO:0000259" key="2">
    <source>
        <dbReference type="Pfam" id="PF07589"/>
    </source>
</evidence>
<dbReference type="Pfam" id="PF07589">
    <property type="entry name" value="PEP-CTERM"/>
    <property type="match status" value="1"/>
</dbReference>
<dbReference type="InterPro" id="IPR013424">
    <property type="entry name" value="Ice-binding_C"/>
</dbReference>
<dbReference type="NCBIfam" id="TIGR02595">
    <property type="entry name" value="PEP_CTERM"/>
    <property type="match status" value="1"/>
</dbReference>
<protein>
    <recommendedName>
        <fullName evidence="2">Ice-binding protein C-terminal domain-containing protein</fullName>
    </recommendedName>
</protein>
<evidence type="ECO:0000313" key="3">
    <source>
        <dbReference type="EMBL" id="SBT08084.1"/>
    </source>
</evidence>
<sequence>MNTFKLAQTAVAVLALSAGAAHAVPSPSVTQWSIVDVAVFDPASVLPAGNTFPNPVLSNGNTELRWGNTAPTSQSGLIIDNTGSPFTVNTGILASTISITHDNFPIPPGNSLTSVDINGLLTLTSVAPPPNGPTVGPVLLPFQVSFLETPNNGTGGVCADGGTPFAAGINVNGCSDIFVIDVESLNFPFFYDSDGLGVGDPVLYFLSIFADGFGTLSDAACTSVLGAGNNGCRGFQTAELLSTTAVFKLLITETPFETPEPGSLALMGLGMASLGWIGRRRKQKQG</sequence>
<feature type="signal peptide" evidence="1">
    <location>
        <begin position="1"/>
        <end position="23"/>
    </location>
</feature>
<evidence type="ECO:0000313" key="4">
    <source>
        <dbReference type="Proteomes" id="UP000199600"/>
    </source>
</evidence>
<name>A0A1A8XSK8_9RHOO</name>
<accession>A0A1A8XSK8</accession>
<keyword evidence="4" id="KW-1185">Reference proteome</keyword>
<organism evidence="3 4">
    <name type="scientific">Candidatus Propionivibrio aalborgensis</name>
    <dbReference type="NCBI Taxonomy" id="1860101"/>
    <lineage>
        <taxon>Bacteria</taxon>
        <taxon>Pseudomonadati</taxon>
        <taxon>Pseudomonadota</taxon>
        <taxon>Betaproteobacteria</taxon>
        <taxon>Rhodocyclales</taxon>
        <taxon>Rhodocyclaceae</taxon>
        <taxon>Propionivibrio</taxon>
    </lineage>
</organism>
<dbReference type="EMBL" id="FLQY01000174">
    <property type="protein sequence ID" value="SBT08084.1"/>
    <property type="molecule type" value="Genomic_DNA"/>
</dbReference>
<proteinExistence type="predicted"/>
<dbReference type="NCBIfam" id="NF038125">
    <property type="entry name" value="PEP_CTERM_THxN"/>
    <property type="match status" value="1"/>
</dbReference>